<evidence type="ECO:0000256" key="1">
    <source>
        <dbReference type="SAM" id="Phobius"/>
    </source>
</evidence>
<keyword evidence="1" id="KW-1133">Transmembrane helix</keyword>
<reference evidence="2" key="1">
    <citation type="submission" date="2017-08" db="EMBL/GenBank/DDBJ databases">
        <authorList>
            <consortium name="Urmite Genomes"/>
        </authorList>
    </citation>
    <scope>NUCLEOTIDE SEQUENCE [LARGE SCALE GENOMIC DNA]</scope>
    <source>
        <strain evidence="2">IHUMI-LCC2</strain>
    </source>
</reference>
<feature type="transmembrane region" description="Helical" evidence="1">
    <location>
        <begin position="6"/>
        <end position="26"/>
    </location>
</feature>
<dbReference type="GeneID" id="35382071"/>
<protein>
    <submittedName>
        <fullName evidence="2">Uncharacterized protein</fullName>
    </submittedName>
</protein>
<keyword evidence="1" id="KW-0812">Transmembrane</keyword>
<keyword evidence="1" id="KW-0472">Membrane</keyword>
<name>A0A2I2L3V3_9VIRU</name>
<dbReference type="Proteomes" id="UP000236316">
    <property type="component" value="Segment"/>
</dbReference>
<organism evidence="2">
    <name type="scientific">Orpheovirus IHUMI-LCC2</name>
    <dbReference type="NCBI Taxonomy" id="2023057"/>
    <lineage>
        <taxon>Viruses</taxon>
        <taxon>Varidnaviria</taxon>
        <taxon>Bamfordvirae</taxon>
        <taxon>Nucleocytoviricota</taxon>
        <taxon>Megaviricetes</taxon>
        <taxon>Pimascovirales</taxon>
        <taxon>Ocovirineae</taxon>
        <taxon>Orpheoviridae</taxon>
        <taxon>Alphaorpheovirus</taxon>
        <taxon>Alphaorpheovirus massiliense</taxon>
    </lineage>
</organism>
<dbReference type="OrthoDB" id="2950at10239"/>
<gene>
    <name evidence="2" type="ORF">ORPV_299</name>
</gene>
<dbReference type="RefSeq" id="YP_009448505.1">
    <property type="nucleotide sequence ID" value="NC_036594.1"/>
</dbReference>
<evidence type="ECO:0000313" key="2">
    <source>
        <dbReference type="EMBL" id="SNW62203.1"/>
    </source>
</evidence>
<dbReference type="EMBL" id="LT906555">
    <property type="protein sequence ID" value="SNW62203.1"/>
    <property type="molecule type" value="Genomic_DNA"/>
</dbReference>
<proteinExistence type="predicted"/>
<dbReference type="KEGG" id="vg:35382071"/>
<sequence>MNVCTDVFYIIVQLLDINSLISIIIAQRWNDRYMSILYETLTKKIDWNEARTYISMKNGKYYLMDFILEKFRDVVNMELLCKYCEMSEQTIRDHDDFLDFKLLSAKYKYKPYKLSFIREYQLKWDWTEITQRVPMTEKFLLEFRNMVDWDEASEWQYLTPYIIRNNITKLNKQRLYKNRHRLDWLEIEDLIDWSEFSKYVCTYPYLSKSLIDKYINKINISVMVGNIGPYRKIPKESIIEHIKHFYPYIKSINRIQGLSKGSLDKINKYAEKNNLPTI</sequence>
<accession>A0A2I2L3V3</accession>
<keyword evidence="3" id="KW-1185">Reference proteome</keyword>
<evidence type="ECO:0000313" key="3">
    <source>
        <dbReference type="Proteomes" id="UP000236316"/>
    </source>
</evidence>